<name>A0A9D7XL77_9BACT</name>
<dbReference type="Proteomes" id="UP000808337">
    <property type="component" value="Unassembled WGS sequence"/>
</dbReference>
<dbReference type="EMBL" id="JADKGY010000001">
    <property type="protein sequence ID" value="MBK9980829.1"/>
    <property type="molecule type" value="Genomic_DNA"/>
</dbReference>
<organism evidence="1 2">
    <name type="scientific">Candidatus Opimibacter skivensis</name>
    <dbReference type="NCBI Taxonomy" id="2982028"/>
    <lineage>
        <taxon>Bacteria</taxon>
        <taxon>Pseudomonadati</taxon>
        <taxon>Bacteroidota</taxon>
        <taxon>Saprospiria</taxon>
        <taxon>Saprospirales</taxon>
        <taxon>Saprospiraceae</taxon>
        <taxon>Candidatus Opimibacter</taxon>
    </lineage>
</organism>
<gene>
    <name evidence="1" type="ORF">IPP15_00140</name>
</gene>
<protein>
    <submittedName>
        <fullName evidence="1">Uncharacterized protein</fullName>
    </submittedName>
</protein>
<evidence type="ECO:0000313" key="1">
    <source>
        <dbReference type="EMBL" id="MBK9980829.1"/>
    </source>
</evidence>
<dbReference type="AlphaFoldDB" id="A0A9D7XL77"/>
<proteinExistence type="predicted"/>
<evidence type="ECO:0000313" key="2">
    <source>
        <dbReference type="Proteomes" id="UP000808337"/>
    </source>
</evidence>
<comment type="caution">
    <text evidence="1">The sequence shown here is derived from an EMBL/GenBank/DDBJ whole genome shotgun (WGS) entry which is preliminary data.</text>
</comment>
<reference evidence="1 2" key="1">
    <citation type="submission" date="2020-10" db="EMBL/GenBank/DDBJ databases">
        <title>Connecting structure to function with the recovery of over 1000 high-quality activated sludge metagenome-assembled genomes encoding full-length rRNA genes using long-read sequencing.</title>
        <authorList>
            <person name="Singleton C.M."/>
            <person name="Petriglieri F."/>
            <person name="Kristensen J.M."/>
            <person name="Kirkegaard R.H."/>
            <person name="Michaelsen T.Y."/>
            <person name="Andersen M.H."/>
            <person name="Karst S.M."/>
            <person name="Dueholm M.S."/>
            <person name="Nielsen P.H."/>
            <person name="Albertsen M."/>
        </authorList>
    </citation>
    <scope>NUCLEOTIDE SEQUENCE [LARGE SCALE GENOMIC DNA]</scope>
    <source>
        <strain evidence="1">Ribe_18-Q3-R11-54_MAXAC.273</strain>
    </source>
</reference>
<accession>A0A9D7XL77</accession>
<sequence length="255" mass="28743">MKMNKIVLSIFNLLLFLPCYCQVSWFPIGAKWHYQFSSMIGSGLTTLEVLSEDTLIGNTIYKKILSTTLFGTAPGSIDTFNEFLYVFEENHVVFGYDKYLGGTLLYDFNATVGDTLEMYFGGLSPYPFIVDSIGEIEFNGSSLAFQDIRFPSLFEAGEFAEMRVIEGIGSINSHLFHDHTVLQPFDFPSYYFRCYEDSNIGLINLSYNQVDCDYIEGVTAIDEALNPKPSIFPNPSPDFVSLKSENPLLKKSIGR</sequence>